<protein>
    <recommendedName>
        <fullName evidence="3">Prophage protein</fullName>
    </recommendedName>
</protein>
<reference evidence="1 2" key="1">
    <citation type="submission" date="2021-06" db="EMBL/GenBank/DDBJ databases">
        <title>Leclercia pneumoniae sp. nov.</title>
        <authorList>
            <person name="Hoenemann M."/>
            <person name="Viehweger A."/>
            <person name="Dietze N."/>
        </authorList>
    </citation>
    <scope>NUCLEOTIDE SEQUENCE [LARGE SCALE GENOMIC DNA]</scope>
    <source>
        <strain evidence="2">49125</strain>
    </source>
</reference>
<sequence length="65" mass="7338">MAHEITLEQAAERAHQAEVICRMLESHPDKMDDSEYHAMASLLAKLTGDVCAWLIEERSLKAKSK</sequence>
<dbReference type="Proteomes" id="UP000683497">
    <property type="component" value="Chromosome"/>
</dbReference>
<name>A0ABX8JPK8_9ENTR</name>
<dbReference type="EMBL" id="CP076838">
    <property type="protein sequence ID" value="QWW78251.1"/>
    <property type="molecule type" value="Genomic_DNA"/>
</dbReference>
<dbReference type="RefSeq" id="WP_207293385.1">
    <property type="nucleotide sequence ID" value="NZ_CP071383.1"/>
</dbReference>
<organism evidence="1 2">
    <name type="scientific">Leclercia pneumoniae</name>
    <dbReference type="NCBI Taxonomy" id="2815358"/>
    <lineage>
        <taxon>Bacteria</taxon>
        <taxon>Pseudomonadati</taxon>
        <taxon>Pseudomonadota</taxon>
        <taxon>Gammaproteobacteria</taxon>
        <taxon>Enterobacterales</taxon>
        <taxon>Enterobacteriaceae</taxon>
        <taxon>Leclercia</taxon>
    </lineage>
</organism>
<evidence type="ECO:0000313" key="2">
    <source>
        <dbReference type="Proteomes" id="UP000683497"/>
    </source>
</evidence>
<evidence type="ECO:0008006" key="3">
    <source>
        <dbReference type="Google" id="ProtNLM"/>
    </source>
</evidence>
<proteinExistence type="predicted"/>
<accession>A0ABX8JPK8</accession>
<keyword evidence="2" id="KW-1185">Reference proteome</keyword>
<evidence type="ECO:0000313" key="1">
    <source>
        <dbReference type="EMBL" id="QWW78251.1"/>
    </source>
</evidence>
<gene>
    <name evidence="1" type="ORF">KQ929_13355</name>
</gene>